<evidence type="ECO:0000256" key="1">
    <source>
        <dbReference type="SAM" id="Phobius"/>
    </source>
</evidence>
<comment type="caution">
    <text evidence="2">The sequence shown here is derived from an EMBL/GenBank/DDBJ whole genome shotgun (WGS) entry which is preliminary data.</text>
</comment>
<organism evidence="2 3">
    <name type="scientific">Mytilus edulis</name>
    <name type="common">Blue mussel</name>
    <dbReference type="NCBI Taxonomy" id="6550"/>
    <lineage>
        <taxon>Eukaryota</taxon>
        <taxon>Metazoa</taxon>
        <taxon>Spiralia</taxon>
        <taxon>Lophotrochozoa</taxon>
        <taxon>Mollusca</taxon>
        <taxon>Bivalvia</taxon>
        <taxon>Autobranchia</taxon>
        <taxon>Pteriomorphia</taxon>
        <taxon>Mytilida</taxon>
        <taxon>Mytiloidea</taxon>
        <taxon>Mytilidae</taxon>
        <taxon>Mytilinae</taxon>
        <taxon>Mytilus</taxon>
    </lineage>
</organism>
<dbReference type="OrthoDB" id="8963224at2759"/>
<accession>A0A8S3REA5</accession>
<dbReference type="InterPro" id="IPR013783">
    <property type="entry name" value="Ig-like_fold"/>
</dbReference>
<keyword evidence="1" id="KW-0472">Membrane</keyword>
<dbReference type="SUPFAM" id="SSF48726">
    <property type="entry name" value="Immunoglobulin"/>
    <property type="match status" value="1"/>
</dbReference>
<feature type="transmembrane region" description="Helical" evidence="1">
    <location>
        <begin position="66"/>
        <end position="87"/>
    </location>
</feature>
<dbReference type="Gene3D" id="2.60.40.10">
    <property type="entry name" value="Immunoglobulins"/>
    <property type="match status" value="1"/>
</dbReference>
<dbReference type="EMBL" id="CAJPWZ010001090">
    <property type="protein sequence ID" value="CAG2207722.1"/>
    <property type="molecule type" value="Genomic_DNA"/>
</dbReference>
<gene>
    <name evidence="2" type="ORF">MEDL_21988</name>
</gene>
<proteinExistence type="predicted"/>
<dbReference type="InterPro" id="IPR036179">
    <property type="entry name" value="Ig-like_dom_sf"/>
</dbReference>
<keyword evidence="1" id="KW-0812">Transmembrane</keyword>
<reference evidence="2" key="1">
    <citation type="submission" date="2021-03" db="EMBL/GenBank/DDBJ databases">
        <authorList>
            <person name="Bekaert M."/>
        </authorList>
    </citation>
    <scope>NUCLEOTIDE SEQUENCE</scope>
</reference>
<dbReference type="AlphaFoldDB" id="A0A8S3REA5"/>
<evidence type="ECO:0000313" key="3">
    <source>
        <dbReference type="Proteomes" id="UP000683360"/>
    </source>
</evidence>
<dbReference type="Proteomes" id="UP000683360">
    <property type="component" value="Unassembled WGS sequence"/>
</dbReference>
<keyword evidence="1" id="KW-1133">Transmembrane helix</keyword>
<sequence>MESKYTFANFERLKIVGGRGGQNYGLQISNVTMTDSGLYRCAVDTISNLTYYFVTLEVKAMPNVPILLIPPIIVVMLLALIAAIGLYQTRHMNKVSCSQVIDQQVNIGELQQSEHFYDKVDYDAMTCAVQNNSHTTKSYNQYPDTRNIETMLMNIDNPPPGTSQEIDRNNQQSVFEHTYDYSYVSNVYQPLTENWGSYSETRTYAQCPPCQTVSGYYNIAD</sequence>
<protein>
    <recommendedName>
        <fullName evidence="4">Immunoglobulin V-set domain-containing protein</fullName>
    </recommendedName>
</protein>
<evidence type="ECO:0000313" key="2">
    <source>
        <dbReference type="EMBL" id="CAG2207722.1"/>
    </source>
</evidence>
<name>A0A8S3REA5_MYTED</name>
<keyword evidence="3" id="KW-1185">Reference proteome</keyword>
<evidence type="ECO:0008006" key="4">
    <source>
        <dbReference type="Google" id="ProtNLM"/>
    </source>
</evidence>